<feature type="region of interest" description="Disordered" evidence="12">
    <location>
        <begin position="241"/>
        <end position="304"/>
    </location>
</feature>
<evidence type="ECO:0000256" key="2">
    <source>
        <dbReference type="ARBA" id="ARBA00004065"/>
    </source>
</evidence>
<dbReference type="InterPro" id="IPR001352">
    <property type="entry name" value="RNase_HII/HIII"/>
</dbReference>
<keyword evidence="6 11" id="KW-0540">Nuclease</keyword>
<dbReference type="InterPro" id="IPR022898">
    <property type="entry name" value="RNase_HII"/>
</dbReference>
<evidence type="ECO:0000256" key="4">
    <source>
        <dbReference type="ARBA" id="ARBA00007383"/>
    </source>
</evidence>
<evidence type="ECO:0000256" key="9">
    <source>
        <dbReference type="ARBA" id="ARBA00022801"/>
    </source>
</evidence>
<dbReference type="Pfam" id="PF01351">
    <property type="entry name" value="RNase_HII"/>
    <property type="match status" value="1"/>
</dbReference>
<dbReference type="Proteomes" id="UP001244341">
    <property type="component" value="Chromosome 3b"/>
</dbReference>
<evidence type="ECO:0000256" key="11">
    <source>
        <dbReference type="RuleBase" id="RU003515"/>
    </source>
</evidence>
<reference evidence="14 15" key="1">
    <citation type="submission" date="2023-05" db="EMBL/GenBank/DDBJ databases">
        <title>A 100% complete, gapless, phased diploid assembly of the Scenedesmus obliquus UTEX 3031 genome.</title>
        <authorList>
            <person name="Biondi T.C."/>
            <person name="Hanschen E.R."/>
            <person name="Kwon T."/>
            <person name="Eng W."/>
            <person name="Kruse C.P.S."/>
            <person name="Koehler S.I."/>
            <person name="Kunde Y."/>
            <person name="Gleasner C.D."/>
            <person name="You Mak K.T."/>
            <person name="Polle J."/>
            <person name="Hovde B.T."/>
            <person name="Starkenburg S.R."/>
        </authorList>
    </citation>
    <scope>NUCLEOTIDE SEQUENCE [LARGE SCALE GENOMIC DNA]</scope>
    <source>
        <strain evidence="14 15">DOE0152z</strain>
    </source>
</reference>
<keyword evidence="5" id="KW-0963">Cytoplasm</keyword>
<feature type="compositionally biased region" description="Low complexity" evidence="12">
    <location>
        <begin position="283"/>
        <end position="294"/>
    </location>
</feature>
<evidence type="ECO:0000256" key="12">
    <source>
        <dbReference type="SAM" id="MobiDB-lite"/>
    </source>
</evidence>
<proteinExistence type="inferred from homology"/>
<dbReference type="PANTHER" id="PTHR10954">
    <property type="entry name" value="RIBONUCLEASE H2 SUBUNIT A"/>
    <property type="match status" value="1"/>
</dbReference>
<evidence type="ECO:0000256" key="3">
    <source>
        <dbReference type="ARBA" id="ARBA00004496"/>
    </source>
</evidence>
<evidence type="ECO:0000313" key="14">
    <source>
        <dbReference type="EMBL" id="WIA12327.1"/>
    </source>
</evidence>
<dbReference type="SUPFAM" id="SSF53098">
    <property type="entry name" value="Ribonuclease H-like"/>
    <property type="match status" value="1"/>
</dbReference>
<dbReference type="CDD" id="cd07182">
    <property type="entry name" value="RNase_HII_bacteria_HII_like"/>
    <property type="match status" value="1"/>
</dbReference>
<evidence type="ECO:0000256" key="1">
    <source>
        <dbReference type="ARBA" id="ARBA00000077"/>
    </source>
</evidence>
<dbReference type="InterPro" id="IPR012337">
    <property type="entry name" value="RNaseH-like_sf"/>
</dbReference>
<evidence type="ECO:0000256" key="7">
    <source>
        <dbReference type="ARBA" id="ARBA00022723"/>
    </source>
</evidence>
<dbReference type="NCBIfam" id="NF000594">
    <property type="entry name" value="PRK00015.1-1"/>
    <property type="match status" value="1"/>
</dbReference>
<keyword evidence="15" id="KW-1185">Reference proteome</keyword>
<keyword evidence="10" id="KW-0464">Manganese</keyword>
<keyword evidence="8 11" id="KW-0255">Endonuclease</keyword>
<feature type="domain" description="RNase H type-2" evidence="13">
    <location>
        <begin position="10"/>
        <end position="188"/>
    </location>
</feature>
<evidence type="ECO:0000256" key="8">
    <source>
        <dbReference type="ARBA" id="ARBA00022759"/>
    </source>
</evidence>
<comment type="similarity">
    <text evidence="4 11">Belongs to the RNase HII family.</text>
</comment>
<organism evidence="14 15">
    <name type="scientific">Tetradesmus obliquus</name>
    <name type="common">Green alga</name>
    <name type="synonym">Acutodesmus obliquus</name>
    <dbReference type="NCBI Taxonomy" id="3088"/>
    <lineage>
        <taxon>Eukaryota</taxon>
        <taxon>Viridiplantae</taxon>
        <taxon>Chlorophyta</taxon>
        <taxon>core chlorophytes</taxon>
        <taxon>Chlorophyceae</taxon>
        <taxon>CS clade</taxon>
        <taxon>Sphaeropleales</taxon>
        <taxon>Scenedesmaceae</taxon>
        <taxon>Tetradesmus</taxon>
    </lineage>
</organism>
<feature type="compositionally biased region" description="Low complexity" evidence="12">
    <location>
        <begin position="241"/>
        <end position="260"/>
    </location>
</feature>
<dbReference type="EMBL" id="CP126210">
    <property type="protein sequence ID" value="WIA12327.1"/>
    <property type="molecule type" value="Genomic_DNA"/>
</dbReference>
<comment type="subcellular location">
    <subcellularLocation>
        <location evidence="3">Cytoplasm</location>
    </subcellularLocation>
</comment>
<dbReference type="Gene3D" id="3.30.420.10">
    <property type="entry name" value="Ribonuclease H-like superfamily/Ribonuclease H"/>
    <property type="match status" value="1"/>
</dbReference>
<evidence type="ECO:0000256" key="5">
    <source>
        <dbReference type="ARBA" id="ARBA00022490"/>
    </source>
</evidence>
<dbReference type="EC" id="3.1.26.4" evidence="11"/>
<dbReference type="InterPro" id="IPR036397">
    <property type="entry name" value="RNaseH_sf"/>
</dbReference>
<evidence type="ECO:0000313" key="15">
    <source>
        <dbReference type="Proteomes" id="UP001244341"/>
    </source>
</evidence>
<dbReference type="HAMAP" id="MF_00052_B">
    <property type="entry name" value="RNase_HII_B"/>
    <property type="match status" value="1"/>
</dbReference>
<evidence type="ECO:0000256" key="10">
    <source>
        <dbReference type="ARBA" id="ARBA00023211"/>
    </source>
</evidence>
<evidence type="ECO:0000259" key="13">
    <source>
        <dbReference type="Pfam" id="PF01351"/>
    </source>
</evidence>
<dbReference type="NCBIfam" id="NF000595">
    <property type="entry name" value="PRK00015.1-3"/>
    <property type="match status" value="1"/>
</dbReference>
<keyword evidence="7" id="KW-0479">Metal-binding</keyword>
<evidence type="ECO:0000256" key="6">
    <source>
        <dbReference type="ARBA" id="ARBA00022722"/>
    </source>
</evidence>
<sequence>MWAKGYKAVAGVDEAGRGPLAGPVVAAAAVLPADIQLAGLNDSKQMSEGAREELYEQLTSHPDVAWAVAVVDRETIDEVNILQAAMLAMTRAVQGLARAPDAVLVDGNRRPAGLEHLPMQALVKGDASSTCIAAASVIAKVTRDRLMLELDAQYPQYGFAQHKGYGVPAHKAAIQRHGPCPEHRRSFEPVKSMTGWAGYGQAAKAAAAAAAAAAAEQQVAAGVAAAEAEVVSVAAEEQQPLQEAAADAGDAAAAAAQDQGQAKEQKGSRKGRTQQQRKRRSSAGEAEAAAAAAAGGAGRRRRRA</sequence>
<keyword evidence="9 11" id="KW-0378">Hydrolase</keyword>
<name>A0ABY8TTJ7_TETOB</name>
<dbReference type="InterPro" id="IPR024567">
    <property type="entry name" value="RNase_HII/HIII_dom"/>
</dbReference>
<gene>
    <name evidence="14" type="ORF">OEZ85_012382</name>
</gene>
<protein>
    <recommendedName>
        <fullName evidence="11">Ribonuclease</fullName>
        <ecNumber evidence="11">3.1.26.4</ecNumber>
    </recommendedName>
</protein>
<feature type="compositionally biased region" description="Basic residues" evidence="12">
    <location>
        <begin position="268"/>
        <end position="281"/>
    </location>
</feature>
<accession>A0ABY8TTJ7</accession>
<comment type="catalytic activity">
    <reaction evidence="1 11">
        <text>Endonucleolytic cleavage to 5'-phosphomonoester.</text>
        <dbReference type="EC" id="3.1.26.4"/>
    </reaction>
</comment>
<comment type="function">
    <text evidence="2 11">Endonuclease that specifically degrades the RNA of RNA-DNA hybrids.</text>
</comment>
<dbReference type="PANTHER" id="PTHR10954:SF23">
    <property type="entry name" value="RIBONUCLEASE"/>
    <property type="match status" value="1"/>
</dbReference>